<accession>A0ABT8D3T4</accession>
<dbReference type="Proteomes" id="UP001243846">
    <property type="component" value="Unassembled WGS sequence"/>
</dbReference>
<name>A0ABT8D3T4_9RHOB</name>
<dbReference type="Pfam" id="PF04069">
    <property type="entry name" value="OpuAC"/>
    <property type="match status" value="1"/>
</dbReference>
<dbReference type="InterPro" id="IPR007210">
    <property type="entry name" value="ABC_Gly_betaine_transp_sub-bd"/>
</dbReference>
<feature type="domain" description="ABC-type glycine betaine transport system substrate-binding" evidence="1">
    <location>
        <begin position="2"/>
        <end position="96"/>
    </location>
</feature>
<dbReference type="Gene3D" id="3.40.190.10">
    <property type="entry name" value="Periplasmic binding protein-like II"/>
    <property type="match status" value="1"/>
</dbReference>
<evidence type="ECO:0000313" key="3">
    <source>
        <dbReference type="Proteomes" id="UP001243846"/>
    </source>
</evidence>
<keyword evidence="3" id="KW-1185">Reference proteome</keyword>
<reference evidence="3" key="1">
    <citation type="journal article" date="2019" name="Int. J. Syst. Evol. Microbiol.">
        <title>The Global Catalogue of Microorganisms (GCM) 10K type strain sequencing project: providing services to taxonomists for standard genome sequencing and annotation.</title>
        <authorList>
            <consortium name="The Broad Institute Genomics Platform"/>
            <consortium name="The Broad Institute Genome Sequencing Center for Infectious Disease"/>
            <person name="Wu L."/>
            <person name="Ma J."/>
        </authorList>
    </citation>
    <scope>NUCLEOTIDE SEQUENCE [LARGE SCALE GENOMIC DNA]</scope>
    <source>
        <strain evidence="3">CECT 8482</strain>
    </source>
</reference>
<organism evidence="2 3">
    <name type="scientific">Paracoccus cavernae</name>
    <dbReference type="NCBI Taxonomy" id="1571207"/>
    <lineage>
        <taxon>Bacteria</taxon>
        <taxon>Pseudomonadati</taxon>
        <taxon>Pseudomonadota</taxon>
        <taxon>Alphaproteobacteria</taxon>
        <taxon>Rhodobacterales</taxon>
        <taxon>Paracoccaceae</taxon>
        <taxon>Paracoccus</taxon>
    </lineage>
</organism>
<sequence length="117" mass="13189">MGKYEMVSVDFGVPMDMDEWRRCTSIADCPDPKPNAFPRDNVFTLVAKPYADKADPAVLDYLAKRSWSNDTVNVLMAWMTDNQATGEEGAKEFLKNNENLWLGWVTPEAADKIRAAL</sequence>
<protein>
    <submittedName>
        <fullName evidence="2">Glycine betaine ABC transporter substrate-binding protein</fullName>
    </submittedName>
</protein>
<dbReference type="EMBL" id="JAUFRC010000001">
    <property type="protein sequence ID" value="MDN3711180.1"/>
    <property type="molecule type" value="Genomic_DNA"/>
</dbReference>
<comment type="caution">
    <text evidence="2">The sequence shown here is derived from an EMBL/GenBank/DDBJ whole genome shotgun (WGS) entry which is preliminary data.</text>
</comment>
<proteinExistence type="predicted"/>
<dbReference type="SUPFAM" id="SSF53850">
    <property type="entry name" value="Periplasmic binding protein-like II"/>
    <property type="match status" value="1"/>
</dbReference>
<gene>
    <name evidence="2" type="ORF">QWZ10_03865</name>
</gene>
<evidence type="ECO:0000259" key="1">
    <source>
        <dbReference type="Pfam" id="PF04069"/>
    </source>
</evidence>
<evidence type="ECO:0000313" key="2">
    <source>
        <dbReference type="EMBL" id="MDN3711180.1"/>
    </source>
</evidence>